<sequence>MFKGFREEYVQVDKGKLFCRIGGEGTPLLLLHGYPQTHVMWYKTAPELAKNFTIIAADLRGYGSSMVLPSDPNHTTYSKREMANDMILLMNKLGYDKFFVAGHDRGGRVAHRLARDHRQRVIAMSILDICPTLDMYEATDMEFARSYFHWYFLIQPRGLPEKMIESDPRAWMDSCLQKWSGGHEFGPAEEAYLAAFSQPERIHASCEDYRAAAGIDLEHDRADRDQLLNIPIQVLWGKHGVIGRKFSPIKVWQAYTTEKVSGCAMPTGHFIPEE</sequence>
<accession>A0A381X7I7</accession>
<dbReference type="InterPro" id="IPR050266">
    <property type="entry name" value="AB_hydrolase_sf"/>
</dbReference>
<dbReference type="GO" id="GO:0047372">
    <property type="term" value="F:monoacylglycerol lipase activity"/>
    <property type="evidence" value="ECO:0007669"/>
    <property type="project" value="TreeGrafter"/>
</dbReference>
<evidence type="ECO:0000313" key="2">
    <source>
        <dbReference type="EMBL" id="SVA60725.1"/>
    </source>
</evidence>
<dbReference type="GO" id="GO:0016020">
    <property type="term" value="C:membrane"/>
    <property type="evidence" value="ECO:0007669"/>
    <property type="project" value="TreeGrafter"/>
</dbReference>
<protein>
    <recommendedName>
        <fullName evidence="1">AB hydrolase-1 domain-containing protein</fullName>
    </recommendedName>
</protein>
<name>A0A381X7I7_9ZZZZ</name>
<feature type="non-terminal residue" evidence="2">
    <location>
        <position position="274"/>
    </location>
</feature>
<feature type="domain" description="AB hydrolase-1" evidence="1">
    <location>
        <begin position="27"/>
        <end position="237"/>
    </location>
</feature>
<evidence type="ECO:0000259" key="1">
    <source>
        <dbReference type="Pfam" id="PF00561"/>
    </source>
</evidence>
<dbReference type="GO" id="GO:0046464">
    <property type="term" value="P:acylglycerol catabolic process"/>
    <property type="evidence" value="ECO:0007669"/>
    <property type="project" value="TreeGrafter"/>
</dbReference>
<dbReference type="AlphaFoldDB" id="A0A381X7I7"/>
<dbReference type="InterPro" id="IPR029058">
    <property type="entry name" value="AB_hydrolase_fold"/>
</dbReference>
<dbReference type="Gene3D" id="3.40.50.1820">
    <property type="entry name" value="alpha/beta hydrolase"/>
    <property type="match status" value="1"/>
</dbReference>
<dbReference type="PANTHER" id="PTHR43798:SF33">
    <property type="entry name" value="HYDROLASE, PUTATIVE (AFU_ORTHOLOGUE AFUA_2G14860)-RELATED"/>
    <property type="match status" value="1"/>
</dbReference>
<dbReference type="EMBL" id="UINC01014189">
    <property type="protein sequence ID" value="SVA60725.1"/>
    <property type="molecule type" value="Genomic_DNA"/>
</dbReference>
<reference evidence="2" key="1">
    <citation type="submission" date="2018-05" db="EMBL/GenBank/DDBJ databases">
        <authorList>
            <person name="Lanie J.A."/>
            <person name="Ng W.-L."/>
            <person name="Kazmierczak K.M."/>
            <person name="Andrzejewski T.M."/>
            <person name="Davidsen T.M."/>
            <person name="Wayne K.J."/>
            <person name="Tettelin H."/>
            <person name="Glass J.I."/>
            <person name="Rusch D."/>
            <person name="Podicherti R."/>
            <person name="Tsui H.-C.T."/>
            <person name="Winkler M.E."/>
        </authorList>
    </citation>
    <scope>NUCLEOTIDE SEQUENCE</scope>
</reference>
<proteinExistence type="predicted"/>
<dbReference type="InterPro" id="IPR000073">
    <property type="entry name" value="AB_hydrolase_1"/>
</dbReference>
<dbReference type="SUPFAM" id="SSF53474">
    <property type="entry name" value="alpha/beta-Hydrolases"/>
    <property type="match status" value="1"/>
</dbReference>
<gene>
    <name evidence="2" type="ORF">METZ01_LOCUS113579</name>
</gene>
<dbReference type="Pfam" id="PF00561">
    <property type="entry name" value="Abhydrolase_1"/>
    <property type="match status" value="1"/>
</dbReference>
<dbReference type="PANTHER" id="PTHR43798">
    <property type="entry name" value="MONOACYLGLYCEROL LIPASE"/>
    <property type="match status" value="1"/>
</dbReference>
<organism evidence="2">
    <name type="scientific">marine metagenome</name>
    <dbReference type="NCBI Taxonomy" id="408172"/>
    <lineage>
        <taxon>unclassified sequences</taxon>
        <taxon>metagenomes</taxon>
        <taxon>ecological metagenomes</taxon>
    </lineage>
</organism>